<dbReference type="OrthoDB" id="2964234at2"/>
<dbReference type="RefSeq" id="WP_090868761.1">
    <property type="nucleotide sequence ID" value="NZ_FOHE01000006.1"/>
</dbReference>
<dbReference type="Proteomes" id="UP000198618">
    <property type="component" value="Unassembled WGS sequence"/>
</dbReference>
<organism evidence="3 4">
    <name type="scientific">Oceanobacillus limi</name>
    <dbReference type="NCBI Taxonomy" id="930131"/>
    <lineage>
        <taxon>Bacteria</taxon>
        <taxon>Bacillati</taxon>
        <taxon>Bacillota</taxon>
        <taxon>Bacilli</taxon>
        <taxon>Bacillales</taxon>
        <taxon>Bacillaceae</taxon>
        <taxon>Oceanobacillus</taxon>
    </lineage>
</organism>
<dbReference type="AlphaFoldDB" id="A0A1I0C9R1"/>
<accession>A0A1I0C9R1</accession>
<keyword evidence="2" id="KW-0472">Membrane</keyword>
<keyword evidence="2" id="KW-0812">Transmembrane</keyword>
<gene>
    <name evidence="3" type="ORF">SAMN05216389_106109</name>
</gene>
<evidence type="ECO:0000313" key="4">
    <source>
        <dbReference type="Proteomes" id="UP000198618"/>
    </source>
</evidence>
<evidence type="ECO:0000256" key="2">
    <source>
        <dbReference type="SAM" id="Phobius"/>
    </source>
</evidence>
<feature type="transmembrane region" description="Helical" evidence="2">
    <location>
        <begin position="12"/>
        <end position="29"/>
    </location>
</feature>
<evidence type="ECO:0000256" key="1">
    <source>
        <dbReference type="SAM" id="MobiDB-lite"/>
    </source>
</evidence>
<feature type="region of interest" description="Disordered" evidence="1">
    <location>
        <begin position="34"/>
        <end position="111"/>
    </location>
</feature>
<feature type="compositionally biased region" description="Basic and acidic residues" evidence="1">
    <location>
        <begin position="101"/>
        <end position="111"/>
    </location>
</feature>
<evidence type="ECO:0000313" key="3">
    <source>
        <dbReference type="EMBL" id="SET16199.1"/>
    </source>
</evidence>
<feature type="compositionally biased region" description="Acidic residues" evidence="1">
    <location>
        <begin position="63"/>
        <end position="75"/>
    </location>
</feature>
<proteinExistence type="predicted"/>
<protein>
    <submittedName>
        <fullName evidence="3">Uncharacterized protein</fullName>
    </submittedName>
</protein>
<dbReference type="STRING" id="930131.SAMN05216389_106109"/>
<dbReference type="EMBL" id="FOHE01000006">
    <property type="protein sequence ID" value="SET16199.1"/>
    <property type="molecule type" value="Genomic_DNA"/>
</dbReference>
<keyword evidence="4" id="KW-1185">Reference proteome</keyword>
<sequence length="208" mass="23604">MGKAKKPFYKRWWVWLIAIVLLWIIFAGADETEEEDVETADQEMVEDGEGQDVEDDKSVKEDEEKEEDSINEEDGASAVPNMNNIMDKSEQEVEGVLGEANSREETEFRLSGTEDRVPAITSTYQDGTVEVMFVEGTAQRVTYTPPQSIDYNENEIDQLLTDLHIDATITFENDFVTRGESENAHEVSINNNDGNIGFVYIVVDEKYQ</sequence>
<reference evidence="3 4" key="1">
    <citation type="submission" date="2016-10" db="EMBL/GenBank/DDBJ databases">
        <authorList>
            <person name="de Groot N.N."/>
        </authorList>
    </citation>
    <scope>NUCLEOTIDE SEQUENCE [LARGE SCALE GENOMIC DNA]</scope>
    <source>
        <strain evidence="3 4">IBRC-M 10780</strain>
    </source>
</reference>
<feature type="compositionally biased region" description="Acidic residues" evidence="1">
    <location>
        <begin position="34"/>
        <end position="55"/>
    </location>
</feature>
<keyword evidence="2" id="KW-1133">Transmembrane helix</keyword>
<name>A0A1I0C9R1_9BACI</name>